<feature type="compositionally biased region" description="Pro residues" evidence="1">
    <location>
        <begin position="16"/>
        <end position="58"/>
    </location>
</feature>
<evidence type="ECO:0000313" key="3">
    <source>
        <dbReference type="EMBL" id="SDS39337.1"/>
    </source>
</evidence>
<keyword evidence="4" id="KW-1185">Reference proteome</keyword>
<feature type="transmembrane region" description="Helical" evidence="2">
    <location>
        <begin position="101"/>
        <end position="122"/>
    </location>
</feature>
<feature type="region of interest" description="Disordered" evidence="1">
    <location>
        <begin position="1"/>
        <end position="69"/>
    </location>
</feature>
<feature type="transmembrane region" description="Helical" evidence="2">
    <location>
        <begin position="128"/>
        <end position="151"/>
    </location>
</feature>
<keyword evidence="2" id="KW-0472">Membrane</keyword>
<dbReference type="InterPro" id="IPR025557">
    <property type="entry name" value="DUF4282"/>
</dbReference>
<dbReference type="Proteomes" id="UP000185663">
    <property type="component" value="Chromosome I"/>
</dbReference>
<dbReference type="AlphaFoldDB" id="A0A1H1RUB9"/>
<dbReference type="STRING" id="545619.SAMN04489860_1449"/>
<dbReference type="Pfam" id="PF14110">
    <property type="entry name" value="DUF4282"/>
    <property type="match status" value="1"/>
</dbReference>
<dbReference type="OrthoDB" id="3261033at2"/>
<dbReference type="eggNOG" id="COG5164">
    <property type="taxonomic scope" value="Bacteria"/>
</dbReference>
<evidence type="ECO:0000313" key="4">
    <source>
        <dbReference type="Proteomes" id="UP000185663"/>
    </source>
</evidence>
<keyword evidence="2" id="KW-0812">Transmembrane</keyword>
<accession>A0A1H1RUB9</accession>
<evidence type="ECO:0000256" key="1">
    <source>
        <dbReference type="SAM" id="MobiDB-lite"/>
    </source>
</evidence>
<evidence type="ECO:0000256" key="2">
    <source>
        <dbReference type="SAM" id="Phobius"/>
    </source>
</evidence>
<name>A0A1H1RUB9_9CELL</name>
<reference evidence="3 4" key="1">
    <citation type="submission" date="2016-10" db="EMBL/GenBank/DDBJ databases">
        <authorList>
            <person name="de Groot N.N."/>
        </authorList>
    </citation>
    <scope>NUCLEOTIDE SEQUENCE [LARGE SCALE GENOMIC DNA]</scope>
    <source>
        <strain evidence="3 4">DSM 22126</strain>
    </source>
</reference>
<sequence>MTENPEDPNAQQRPDGVPPTPPPQPGGQTPQNPPPQGPPPQNPPPQGPPPGYGPPPGQPSGQQGFSASGLASDLSGDAKGLFGSLFDLSFTHYITPKIVRIVYVIGMVVLALGWLVAIIVGFTDSIGAGLFVLLFGWIFVLLYLVMFRILLEFYTAVVSTAETIQKYAHRDGVR</sequence>
<dbReference type="EMBL" id="LT629776">
    <property type="protein sequence ID" value="SDS39337.1"/>
    <property type="molecule type" value="Genomic_DNA"/>
</dbReference>
<keyword evidence="2" id="KW-1133">Transmembrane helix</keyword>
<gene>
    <name evidence="3" type="ORF">SAMN04489860_1449</name>
</gene>
<organism evidence="3 4">
    <name type="scientific">Paraoerskovia marina</name>
    <dbReference type="NCBI Taxonomy" id="545619"/>
    <lineage>
        <taxon>Bacteria</taxon>
        <taxon>Bacillati</taxon>
        <taxon>Actinomycetota</taxon>
        <taxon>Actinomycetes</taxon>
        <taxon>Micrococcales</taxon>
        <taxon>Cellulomonadaceae</taxon>
        <taxon>Paraoerskovia</taxon>
    </lineage>
</organism>
<proteinExistence type="predicted"/>
<evidence type="ECO:0008006" key="5">
    <source>
        <dbReference type="Google" id="ProtNLM"/>
    </source>
</evidence>
<dbReference type="RefSeq" id="WP_157270376.1">
    <property type="nucleotide sequence ID" value="NZ_LT629776.1"/>
</dbReference>
<protein>
    <recommendedName>
        <fullName evidence="5">DUF4282 domain-containing protein</fullName>
    </recommendedName>
</protein>